<organism evidence="2 3">
    <name type="scientific">Corchorus capsularis</name>
    <name type="common">Jute</name>
    <dbReference type="NCBI Taxonomy" id="210143"/>
    <lineage>
        <taxon>Eukaryota</taxon>
        <taxon>Viridiplantae</taxon>
        <taxon>Streptophyta</taxon>
        <taxon>Embryophyta</taxon>
        <taxon>Tracheophyta</taxon>
        <taxon>Spermatophyta</taxon>
        <taxon>Magnoliopsida</taxon>
        <taxon>eudicotyledons</taxon>
        <taxon>Gunneridae</taxon>
        <taxon>Pentapetalae</taxon>
        <taxon>rosids</taxon>
        <taxon>malvids</taxon>
        <taxon>Malvales</taxon>
        <taxon>Malvaceae</taxon>
        <taxon>Grewioideae</taxon>
        <taxon>Apeibeae</taxon>
        <taxon>Corchorus</taxon>
    </lineage>
</organism>
<keyword evidence="3" id="KW-1185">Reference proteome</keyword>
<feature type="domain" description="Chromo" evidence="1">
    <location>
        <begin position="1"/>
        <end position="44"/>
    </location>
</feature>
<evidence type="ECO:0000259" key="1">
    <source>
        <dbReference type="PROSITE" id="PS50013"/>
    </source>
</evidence>
<gene>
    <name evidence="2" type="ORF">CCACVL1_03609</name>
</gene>
<dbReference type="EMBL" id="AWWV01006779">
    <property type="protein sequence ID" value="OMO99817.1"/>
    <property type="molecule type" value="Genomic_DNA"/>
</dbReference>
<dbReference type="Gene3D" id="2.40.50.40">
    <property type="match status" value="1"/>
</dbReference>
<dbReference type="InterPro" id="IPR000953">
    <property type="entry name" value="Chromo/chromo_shadow_dom"/>
</dbReference>
<comment type="caution">
    <text evidence="2">The sequence shown here is derived from an EMBL/GenBank/DDBJ whole genome shotgun (WGS) entry which is preliminary data.</text>
</comment>
<dbReference type="PROSITE" id="PS50013">
    <property type="entry name" value="CHROMO_2"/>
    <property type="match status" value="1"/>
</dbReference>
<dbReference type="OrthoDB" id="5554229at2759"/>
<evidence type="ECO:0000313" key="2">
    <source>
        <dbReference type="EMBL" id="OMO99817.1"/>
    </source>
</evidence>
<dbReference type="AlphaFoldDB" id="A0A1R3JYL5"/>
<dbReference type="InterPro" id="IPR023780">
    <property type="entry name" value="Chromo_domain"/>
</dbReference>
<reference evidence="2 3" key="1">
    <citation type="submission" date="2013-09" db="EMBL/GenBank/DDBJ databases">
        <title>Corchorus capsularis genome sequencing.</title>
        <authorList>
            <person name="Alam M."/>
            <person name="Haque M.S."/>
            <person name="Islam M.S."/>
            <person name="Emdad E.M."/>
            <person name="Islam M.M."/>
            <person name="Ahmed B."/>
            <person name="Halim A."/>
            <person name="Hossen Q.M.M."/>
            <person name="Hossain M.Z."/>
            <person name="Ahmed R."/>
            <person name="Khan M.M."/>
            <person name="Islam R."/>
            <person name="Rashid M.M."/>
            <person name="Khan S.A."/>
            <person name="Rahman M.S."/>
            <person name="Alam M."/>
        </authorList>
    </citation>
    <scope>NUCLEOTIDE SEQUENCE [LARGE SCALE GENOMIC DNA]</scope>
    <source>
        <strain evidence="3">cv. CVL-1</strain>
        <tissue evidence="2">Whole seedling</tissue>
    </source>
</reference>
<evidence type="ECO:0000313" key="3">
    <source>
        <dbReference type="Proteomes" id="UP000188268"/>
    </source>
</evidence>
<dbReference type="SUPFAM" id="SSF54160">
    <property type="entry name" value="Chromo domain-like"/>
    <property type="match status" value="1"/>
</dbReference>
<accession>A0A1R3JYL5</accession>
<proteinExistence type="predicted"/>
<dbReference type="Proteomes" id="UP000188268">
    <property type="component" value="Unassembled WGS sequence"/>
</dbReference>
<dbReference type="InterPro" id="IPR016197">
    <property type="entry name" value="Chromo-like_dom_sf"/>
</dbReference>
<name>A0A1R3JYL5_COCAP</name>
<dbReference type="Gramene" id="OMO99817">
    <property type="protein sequence ID" value="OMO99817"/>
    <property type="gene ID" value="CCACVL1_03609"/>
</dbReference>
<sequence length="44" mass="5349">MVLRAREVKLQGKVEPHILVKWKELPEAEATWEWLKDIKLFYQV</sequence>
<dbReference type="Pfam" id="PF00385">
    <property type="entry name" value="Chromo"/>
    <property type="match status" value="1"/>
</dbReference>
<protein>
    <recommendedName>
        <fullName evidence="1">Chromo domain-containing protein</fullName>
    </recommendedName>
</protein>